<organism evidence="3 4">
    <name type="scientific">Methylophilus methylotrophus</name>
    <name type="common">Bacterium W3A1</name>
    <dbReference type="NCBI Taxonomy" id="17"/>
    <lineage>
        <taxon>Bacteria</taxon>
        <taxon>Pseudomonadati</taxon>
        <taxon>Pseudomonadota</taxon>
        <taxon>Betaproteobacteria</taxon>
        <taxon>Nitrosomonadales</taxon>
        <taxon>Methylophilaceae</taxon>
        <taxon>Methylophilus</taxon>
    </lineage>
</organism>
<comment type="caution">
    <text evidence="3">The sequence shown here is derived from an EMBL/GenBank/DDBJ whole genome shotgun (WGS) entry which is preliminary data.</text>
</comment>
<dbReference type="Pfam" id="PF03602">
    <property type="entry name" value="Cons_hypoth95"/>
    <property type="match status" value="1"/>
</dbReference>
<dbReference type="STRING" id="1122236.GCA_000378225_00930"/>
<dbReference type="PROSITE" id="PS00092">
    <property type="entry name" value="N6_MTASE"/>
    <property type="match status" value="1"/>
</dbReference>
<dbReference type="Gene3D" id="3.40.50.150">
    <property type="entry name" value="Vaccinia Virus protein VP39"/>
    <property type="match status" value="1"/>
</dbReference>
<evidence type="ECO:0000313" key="3">
    <source>
        <dbReference type="EMBL" id="TXI37550.1"/>
    </source>
</evidence>
<protein>
    <submittedName>
        <fullName evidence="3">16S rRNA (Guanine(966)-N(2))-methyltransferase RsmD</fullName>
        <ecNumber evidence="3">2.1.1.171</ecNumber>
    </submittedName>
</protein>
<dbReference type="SUPFAM" id="SSF53335">
    <property type="entry name" value="S-adenosyl-L-methionine-dependent methyltransferases"/>
    <property type="match status" value="1"/>
</dbReference>
<dbReference type="NCBIfam" id="TIGR00095">
    <property type="entry name" value="16S rRNA (guanine(966)-N(2))-methyltransferase RsmD"/>
    <property type="match status" value="1"/>
</dbReference>
<proteinExistence type="predicted"/>
<dbReference type="EC" id="2.1.1.171" evidence="3"/>
<dbReference type="InterPro" id="IPR004398">
    <property type="entry name" value="RNA_MeTrfase_RsmD"/>
</dbReference>
<dbReference type="PANTHER" id="PTHR43542">
    <property type="entry name" value="METHYLTRANSFERASE"/>
    <property type="match status" value="1"/>
</dbReference>
<dbReference type="AlphaFoldDB" id="A0A5C7WJM4"/>
<dbReference type="EMBL" id="SSGG01000051">
    <property type="protein sequence ID" value="TXI37550.1"/>
    <property type="molecule type" value="Genomic_DNA"/>
</dbReference>
<evidence type="ECO:0000313" key="4">
    <source>
        <dbReference type="Proteomes" id="UP000321374"/>
    </source>
</evidence>
<dbReference type="GO" id="GO:0052913">
    <property type="term" value="F:16S rRNA (guanine(966)-N(2))-methyltransferase activity"/>
    <property type="evidence" value="ECO:0007669"/>
    <property type="project" value="UniProtKB-EC"/>
</dbReference>
<keyword evidence="1 3" id="KW-0489">Methyltransferase</keyword>
<dbReference type="CDD" id="cd02440">
    <property type="entry name" value="AdoMet_MTases"/>
    <property type="match status" value="1"/>
</dbReference>
<sequence length="190" mass="21449">MNQVRLNAGIWRSRVLKFPDAEGLRPTADRVRQTLFNWLGQDMTGKVCLDLFAGTGALGFEALSRNARQVTMLELAKAPFQALLQNQRLLGAAQADIRQANALQFLAQNRQRYDVIFCDPPYHKQWLDKLLPLLSVHLAEDGVLYVEAEYALKSDPDWQVVKSGKAGQVFYHLLRPEQANITAQVMIDTP</sequence>
<gene>
    <name evidence="3" type="primary">rsmD</name>
    <name evidence="3" type="ORF">E6Q51_03045</name>
</gene>
<evidence type="ECO:0000256" key="1">
    <source>
        <dbReference type="ARBA" id="ARBA00022603"/>
    </source>
</evidence>
<evidence type="ECO:0000256" key="2">
    <source>
        <dbReference type="ARBA" id="ARBA00022679"/>
    </source>
</evidence>
<dbReference type="Proteomes" id="UP000321374">
    <property type="component" value="Unassembled WGS sequence"/>
</dbReference>
<dbReference type="GO" id="GO:0003676">
    <property type="term" value="F:nucleic acid binding"/>
    <property type="evidence" value="ECO:0007669"/>
    <property type="project" value="InterPro"/>
</dbReference>
<dbReference type="PIRSF" id="PIRSF004553">
    <property type="entry name" value="CHP00095"/>
    <property type="match status" value="1"/>
</dbReference>
<reference evidence="3 4" key="1">
    <citation type="submission" date="2018-09" db="EMBL/GenBank/DDBJ databases">
        <title>Metagenome Assembled Genomes from an Advanced Water Purification Facility.</title>
        <authorList>
            <person name="Stamps B.W."/>
            <person name="Spear J.R."/>
        </authorList>
    </citation>
    <scope>NUCLEOTIDE SEQUENCE [LARGE SCALE GENOMIC DNA]</scope>
    <source>
        <strain evidence="3">Bin_42_2</strain>
    </source>
</reference>
<name>A0A5C7WJM4_METME</name>
<dbReference type="InterPro" id="IPR002052">
    <property type="entry name" value="DNA_methylase_N6_adenine_CS"/>
</dbReference>
<dbReference type="InterPro" id="IPR029063">
    <property type="entry name" value="SAM-dependent_MTases_sf"/>
</dbReference>
<accession>A0A5C7WJM4</accession>
<keyword evidence="2 3" id="KW-0808">Transferase</keyword>
<dbReference type="PANTHER" id="PTHR43542:SF1">
    <property type="entry name" value="METHYLTRANSFERASE"/>
    <property type="match status" value="1"/>
</dbReference>